<feature type="transmembrane region" description="Helical" evidence="1">
    <location>
        <begin position="118"/>
        <end position="139"/>
    </location>
</feature>
<dbReference type="InterPro" id="IPR038350">
    <property type="entry name" value="Orai_sf"/>
</dbReference>
<feature type="transmembrane region" description="Helical" evidence="1">
    <location>
        <begin position="145"/>
        <end position="162"/>
    </location>
</feature>
<dbReference type="AlphaFoldDB" id="A0A7S2F3N5"/>
<organism evidence="2">
    <name type="scientific">Octactis speculum</name>
    <dbReference type="NCBI Taxonomy" id="3111310"/>
    <lineage>
        <taxon>Eukaryota</taxon>
        <taxon>Sar</taxon>
        <taxon>Stramenopiles</taxon>
        <taxon>Ochrophyta</taxon>
        <taxon>Dictyochophyceae</taxon>
        <taxon>Dictyochales</taxon>
        <taxon>Dictyochaceae</taxon>
        <taxon>Octactis</taxon>
    </lineage>
</organism>
<gene>
    <name evidence="2" type="ORF">DSPE1174_LOCUS674</name>
</gene>
<name>A0A7S2F3N5_9STRA</name>
<evidence type="ECO:0000313" key="2">
    <source>
        <dbReference type="EMBL" id="CAD9369992.1"/>
    </source>
</evidence>
<protein>
    <submittedName>
        <fullName evidence="2">Uncharacterized protein</fullName>
    </submittedName>
</protein>
<dbReference type="EMBL" id="HBGS01001241">
    <property type="protein sequence ID" value="CAD9369992.1"/>
    <property type="molecule type" value="Transcribed_RNA"/>
</dbReference>
<keyword evidence="1" id="KW-1133">Transmembrane helix</keyword>
<accession>A0A7S2F3N5</accession>
<evidence type="ECO:0000256" key="1">
    <source>
        <dbReference type="SAM" id="Phobius"/>
    </source>
</evidence>
<feature type="transmembrane region" description="Helical" evidence="1">
    <location>
        <begin position="65"/>
        <end position="97"/>
    </location>
</feature>
<reference evidence="2" key="1">
    <citation type="submission" date="2021-01" db="EMBL/GenBank/DDBJ databases">
        <authorList>
            <person name="Corre E."/>
            <person name="Pelletier E."/>
            <person name="Niang G."/>
            <person name="Scheremetjew M."/>
            <person name="Finn R."/>
            <person name="Kale V."/>
            <person name="Holt S."/>
            <person name="Cochrane G."/>
            <person name="Meng A."/>
            <person name="Brown T."/>
            <person name="Cohen L."/>
        </authorList>
    </citation>
    <scope>NUCLEOTIDE SEQUENCE</scope>
    <source>
        <strain evidence="2">CCMP1381</strain>
    </source>
</reference>
<keyword evidence="1" id="KW-0472">Membrane</keyword>
<keyword evidence="1" id="KW-0812">Transmembrane</keyword>
<proteinExistence type="predicted"/>
<sequence>MLRADKLLLQSNLRQNAIKLKEKEFNLHHDNFANVGTQSAVLAGFAVTALIEFQVPMGTPRLLQLAYYCCVMVSLSANLLCVANTTSLSVLGTGLALRGPDGAMVRAVEGLYEERKQVFLSFAIGLYMMLFAVFFGAWIIMENEAAVMSSSIIIFSLRRIYIHFRRISLKLKFEEDESVDFTDLLDTPLVNIIAQGTRRSQSTTRLDRVHLDSEERMGMIPV</sequence>
<dbReference type="Gene3D" id="1.20.140.140">
    <property type="entry name" value="Calcium release-activated calcium channel protein Orai"/>
    <property type="match status" value="1"/>
</dbReference>
<feature type="transmembrane region" description="Helical" evidence="1">
    <location>
        <begin position="32"/>
        <end position="53"/>
    </location>
</feature>